<evidence type="ECO:0000313" key="12">
    <source>
        <dbReference type="Proteomes" id="UP001491613"/>
    </source>
</evidence>
<dbReference type="InterPro" id="IPR010316">
    <property type="entry name" value="AlkA_N"/>
</dbReference>
<dbReference type="InterPro" id="IPR018060">
    <property type="entry name" value="HTH_AraC"/>
</dbReference>
<dbReference type="Pfam" id="PF02805">
    <property type="entry name" value="Ada_Zn_binding"/>
    <property type="match status" value="1"/>
</dbReference>
<dbReference type="SMART" id="SM00478">
    <property type="entry name" value="ENDO3c"/>
    <property type="match status" value="1"/>
</dbReference>
<dbReference type="InterPro" id="IPR003265">
    <property type="entry name" value="HhH-GPD_domain"/>
</dbReference>
<evidence type="ECO:0000256" key="6">
    <source>
        <dbReference type="ARBA" id="ARBA00023015"/>
    </source>
</evidence>
<keyword evidence="4" id="KW-0489">Methyltransferase</keyword>
<dbReference type="CDD" id="cd00056">
    <property type="entry name" value="ENDO3c"/>
    <property type="match status" value="1"/>
</dbReference>
<reference evidence="11 12" key="1">
    <citation type="submission" date="2024-01" db="EMBL/GenBank/DDBJ databases">
        <title>Horizontal gene transfer in Aeromonas trota.</title>
        <authorList>
            <person name="Otero Olarra J.E."/>
            <person name="Perez Valdespino A."/>
        </authorList>
    </citation>
    <scope>NUCLEOTIDE SEQUENCE [LARGE SCALE GENOMIC DNA]</scope>
    <source>
        <strain evidence="11 12">9.1</strain>
    </source>
</reference>
<comment type="caution">
    <text evidence="11">The sequence shown here is derived from an EMBL/GenBank/DDBJ whole genome shotgun (WGS) entry which is preliminary data.</text>
</comment>
<dbReference type="InterPro" id="IPR051912">
    <property type="entry name" value="Alkylbase_DNA_Glycosylase/TA"/>
</dbReference>
<dbReference type="Gene3D" id="3.30.310.20">
    <property type="entry name" value="DNA-3-methyladenine glycosylase AlkA, N-terminal domain"/>
    <property type="match status" value="1"/>
</dbReference>
<evidence type="ECO:0000256" key="1">
    <source>
        <dbReference type="ARBA" id="ARBA00000086"/>
    </source>
</evidence>
<dbReference type="SMART" id="SM01009">
    <property type="entry name" value="AlkA_N"/>
    <property type="match status" value="1"/>
</dbReference>
<dbReference type="EC" id="3.2.2.21" evidence="3"/>
<evidence type="ECO:0000256" key="4">
    <source>
        <dbReference type="ARBA" id="ARBA00022603"/>
    </source>
</evidence>
<dbReference type="Pfam" id="PF12833">
    <property type="entry name" value="HTH_18"/>
    <property type="match status" value="1"/>
</dbReference>
<dbReference type="InterPro" id="IPR009057">
    <property type="entry name" value="Homeodomain-like_sf"/>
</dbReference>
<dbReference type="InterPro" id="IPR035451">
    <property type="entry name" value="Ada-like_dom_sf"/>
</dbReference>
<comment type="catalytic activity">
    <reaction evidence="1">
        <text>Hydrolysis of alkylated DNA, releasing 3-methyladenine, 3-methylguanine, 7-methylguanine and 7-methyladenine.</text>
        <dbReference type="EC" id="3.2.2.21"/>
    </reaction>
</comment>
<accession>A0ABU9JBQ4</accession>
<dbReference type="Proteomes" id="UP001491613">
    <property type="component" value="Unassembled WGS sequence"/>
</dbReference>
<name>A0ABU9JBQ4_AEREN</name>
<dbReference type="Gene3D" id="1.10.1670.10">
    <property type="entry name" value="Helix-hairpin-Helix base-excision DNA repair enzymes (C-terminal)"/>
    <property type="match status" value="1"/>
</dbReference>
<dbReference type="PANTHER" id="PTHR43003">
    <property type="entry name" value="DNA-3-METHYLADENINE GLYCOSYLASE"/>
    <property type="match status" value="1"/>
</dbReference>
<keyword evidence="9" id="KW-0234">DNA repair</keyword>
<dbReference type="SUPFAM" id="SSF55945">
    <property type="entry name" value="TATA-box binding protein-like"/>
    <property type="match status" value="1"/>
</dbReference>
<evidence type="ECO:0000313" key="11">
    <source>
        <dbReference type="EMBL" id="MEL3919405.1"/>
    </source>
</evidence>
<keyword evidence="6" id="KW-0805">Transcription regulation</keyword>
<gene>
    <name evidence="11" type="ORF">V1482_08270</name>
</gene>
<keyword evidence="4" id="KW-0808">Transferase</keyword>
<dbReference type="Pfam" id="PF06029">
    <property type="entry name" value="AlkA_N"/>
    <property type="match status" value="1"/>
</dbReference>
<proteinExistence type="predicted"/>
<dbReference type="SUPFAM" id="SSF57884">
    <property type="entry name" value="Ada DNA repair protein, N-terminal domain (N-Ada 10)"/>
    <property type="match status" value="1"/>
</dbReference>
<dbReference type="Gene3D" id="1.10.340.30">
    <property type="entry name" value="Hypothetical protein, domain 2"/>
    <property type="match status" value="1"/>
</dbReference>
<evidence type="ECO:0000256" key="5">
    <source>
        <dbReference type="ARBA" id="ARBA00022763"/>
    </source>
</evidence>
<evidence type="ECO:0000256" key="8">
    <source>
        <dbReference type="ARBA" id="ARBA00023163"/>
    </source>
</evidence>
<dbReference type="Gene3D" id="3.40.10.10">
    <property type="entry name" value="DNA Methylphosphotriester Repair Domain"/>
    <property type="match status" value="1"/>
</dbReference>
<organism evidence="11 12">
    <name type="scientific">Aeromonas enteropelogenes</name>
    <name type="common">Aeromonas trota</name>
    <dbReference type="NCBI Taxonomy" id="29489"/>
    <lineage>
        <taxon>Bacteria</taxon>
        <taxon>Pseudomonadati</taxon>
        <taxon>Pseudomonadota</taxon>
        <taxon>Gammaproteobacteria</taxon>
        <taxon>Aeromonadales</taxon>
        <taxon>Aeromonadaceae</taxon>
        <taxon>Aeromonas</taxon>
    </lineage>
</organism>
<dbReference type="InterPro" id="IPR004026">
    <property type="entry name" value="Ada_DNA_repair_Zn-bd"/>
</dbReference>
<keyword evidence="7" id="KW-0010">Activator</keyword>
<dbReference type="SUPFAM" id="SSF46689">
    <property type="entry name" value="Homeodomain-like"/>
    <property type="match status" value="1"/>
</dbReference>
<evidence type="ECO:0000256" key="7">
    <source>
        <dbReference type="ARBA" id="ARBA00023159"/>
    </source>
</evidence>
<protein>
    <recommendedName>
        <fullName evidence="3">DNA-3-methyladenine glycosylase II</fullName>
        <ecNumber evidence="3">3.2.2.21</ecNumber>
    </recommendedName>
</protein>
<comment type="cofactor">
    <cofactor evidence="2">
        <name>Zn(2+)</name>
        <dbReference type="ChEBI" id="CHEBI:29105"/>
    </cofactor>
</comment>
<dbReference type="SMART" id="SM00342">
    <property type="entry name" value="HTH_ARAC"/>
    <property type="match status" value="1"/>
</dbReference>
<keyword evidence="5" id="KW-0227">DNA damage</keyword>
<keyword evidence="12" id="KW-1185">Reference proteome</keyword>
<evidence type="ECO:0000259" key="10">
    <source>
        <dbReference type="PROSITE" id="PS01124"/>
    </source>
</evidence>
<dbReference type="PANTHER" id="PTHR43003:SF13">
    <property type="entry name" value="DNA-3-METHYLADENINE GLYCOSYLASE 2"/>
    <property type="match status" value="1"/>
</dbReference>
<dbReference type="EMBL" id="JAZDDP010000003">
    <property type="protein sequence ID" value="MEL3919405.1"/>
    <property type="molecule type" value="Genomic_DNA"/>
</dbReference>
<dbReference type="PROSITE" id="PS01124">
    <property type="entry name" value="HTH_ARAC_FAMILY_2"/>
    <property type="match status" value="1"/>
</dbReference>
<evidence type="ECO:0000256" key="2">
    <source>
        <dbReference type="ARBA" id="ARBA00001947"/>
    </source>
</evidence>
<dbReference type="Gene3D" id="1.10.10.60">
    <property type="entry name" value="Homeodomain-like"/>
    <property type="match status" value="1"/>
</dbReference>
<evidence type="ECO:0000256" key="9">
    <source>
        <dbReference type="ARBA" id="ARBA00023204"/>
    </source>
</evidence>
<dbReference type="InterPro" id="IPR011257">
    <property type="entry name" value="DNA_glycosylase"/>
</dbReference>
<evidence type="ECO:0000256" key="3">
    <source>
        <dbReference type="ARBA" id="ARBA00012000"/>
    </source>
</evidence>
<dbReference type="InterPro" id="IPR023170">
    <property type="entry name" value="HhH_base_excis_C"/>
</dbReference>
<dbReference type="SUPFAM" id="SSF48150">
    <property type="entry name" value="DNA-glycosylase"/>
    <property type="match status" value="1"/>
</dbReference>
<sequence>MSPVPSRHVMTQSPSHDHLQEETLHGLSREQCHAARLARDARFDGRFFTGVISTGIYCRPVCPARPPHEHNVRYFPSAAAAEQYGLRPCLRCRPELAPAARGDLPHALARLLARIERGELADGSLAALAEQAGISERTLRREFRQHLGASPKQVEQTRRLLLAKRLLTETQLSITDIAFAAGFSSIRRFNDAWLQAYGLAPRTLRQQEGQGEQANNKLPDDRGATLTLQLPYRPPFDVAAMLAFYRLRAIPGLERVDGEVYERRHSVGDQSGLVRITQGKGHSLTLTVQDLPPTALPDLLYRVRRMWDLDADMQRIGEQLGQDPLMARLQARWPGVRLPGGWDEYEVMLRAIVGQQVSVKGAITILGRLVARTGAQFGVARLPTPAQLCELDLDGIGMPGSRIRTLQGLATAIASGELSLVSASDEQLLALPGIGPWTVAYWRLRCGLDTDAFPASDLVLQKALGGGIKLPVKEVVAQSEAWQPWRAYAASWLWHAMSEAPAQLIDPAHADENTGNNEHKEITP</sequence>
<keyword evidence="8" id="KW-0804">Transcription</keyword>
<feature type="domain" description="HTH araC/xylS-type" evidence="10">
    <location>
        <begin position="109"/>
        <end position="207"/>
    </location>
</feature>
<dbReference type="InterPro" id="IPR037046">
    <property type="entry name" value="AlkA_N_sf"/>
</dbReference>